<feature type="domain" description="Right handed beta helix" evidence="1">
    <location>
        <begin position="191"/>
        <end position="337"/>
    </location>
</feature>
<evidence type="ECO:0000259" key="1">
    <source>
        <dbReference type="Pfam" id="PF13229"/>
    </source>
</evidence>
<dbReference type="AlphaFoldDB" id="B8GV83"/>
<dbReference type="STRING" id="396588.Tgr7_2350"/>
<gene>
    <name evidence="2" type="ordered locus">Tgr7_2350</name>
</gene>
<sequence precursor="true">MRPHPTLIPALLLLPLAILMLQGCERESFEARRSADAVYAEPMAPRRATETIPGLPEAFDRDAQYTRDLYVATSGDDTSGDGSPDAPFATLSRAARDATPGTRIHLGEGVYPPLGTLPELQGLASAPIAILGQGNAIIDGSQTEEVIAGLHLSNPRYVVIEGLHIRNTYPHGISIDDGGDYASPAGPIILRHLKIQDVGRGQNNDCLKLSGVDHFQILGSEFANCDQGEAIDMVGSHHGLISGNTFRQTPGTAVQTKGGSSDILIHGNRFIGVTARSVNLGGHTGTPYFRPLDAPFEAARIRVLSNIFYRSGDTAIAFTGCIECLAAHNTLIDPQGYIVRLLEEHPELAIGRDGQFINNLIVFKASETRGYVSPGRNSHPETFTLGWNLWYARDRQRYRGPHHDRRLAMEEGTIKGLDPKFLNPAAGDYRLAADSPAIGLGKERHGDALPDYDGHFFAPSPAIGAYSHTRVST</sequence>
<dbReference type="Pfam" id="PF13229">
    <property type="entry name" value="Beta_helix"/>
    <property type="match status" value="1"/>
</dbReference>
<name>B8GV83_THISH</name>
<dbReference type="Proteomes" id="UP000002383">
    <property type="component" value="Chromosome"/>
</dbReference>
<dbReference type="InterPro" id="IPR006626">
    <property type="entry name" value="PbH1"/>
</dbReference>
<evidence type="ECO:0000313" key="3">
    <source>
        <dbReference type="Proteomes" id="UP000002383"/>
    </source>
</evidence>
<dbReference type="SUPFAM" id="SSF51126">
    <property type="entry name" value="Pectin lyase-like"/>
    <property type="match status" value="1"/>
</dbReference>
<proteinExistence type="predicted"/>
<dbReference type="InterPro" id="IPR012334">
    <property type="entry name" value="Pectin_lyas_fold"/>
</dbReference>
<reference evidence="2 3" key="1">
    <citation type="journal article" date="2011" name="Stand. Genomic Sci.">
        <title>Complete genome sequence of 'Thioalkalivibrio sulfidophilus' HL-EbGr7.</title>
        <authorList>
            <person name="Muyzer G."/>
            <person name="Sorokin D.Y."/>
            <person name="Mavromatis K."/>
            <person name="Lapidus A."/>
            <person name="Clum A."/>
            <person name="Ivanova N."/>
            <person name="Pati A."/>
            <person name="d'Haeseleer P."/>
            <person name="Woyke T."/>
            <person name="Kyrpides N.C."/>
        </authorList>
    </citation>
    <scope>NUCLEOTIDE SEQUENCE [LARGE SCALE GENOMIC DNA]</scope>
    <source>
        <strain evidence="2 3">HL-EbGR7</strain>
    </source>
</reference>
<dbReference type="KEGG" id="tgr:Tgr7_2350"/>
<keyword evidence="3" id="KW-1185">Reference proteome</keyword>
<dbReference type="RefSeq" id="WP_012638904.1">
    <property type="nucleotide sequence ID" value="NC_011901.1"/>
</dbReference>
<dbReference type="PROSITE" id="PS51257">
    <property type="entry name" value="PROKAR_LIPOPROTEIN"/>
    <property type="match status" value="1"/>
</dbReference>
<organism evidence="2 3">
    <name type="scientific">Thioalkalivibrio sulfidiphilus (strain HL-EbGR7)</name>
    <dbReference type="NCBI Taxonomy" id="396588"/>
    <lineage>
        <taxon>Bacteria</taxon>
        <taxon>Pseudomonadati</taxon>
        <taxon>Pseudomonadota</taxon>
        <taxon>Gammaproteobacteria</taxon>
        <taxon>Chromatiales</taxon>
        <taxon>Ectothiorhodospiraceae</taxon>
        <taxon>Thioalkalivibrio</taxon>
    </lineage>
</organism>
<dbReference type="eggNOG" id="COG5434">
    <property type="taxonomic scope" value="Bacteria"/>
</dbReference>
<dbReference type="HOGENOM" id="CLU_577375_0_0_6"/>
<dbReference type="InterPro" id="IPR011050">
    <property type="entry name" value="Pectin_lyase_fold/virulence"/>
</dbReference>
<accession>B8GV83</accession>
<dbReference type="SMART" id="SM00710">
    <property type="entry name" value="PbH1"/>
    <property type="match status" value="6"/>
</dbReference>
<protein>
    <recommendedName>
        <fullName evidence="1">Right handed beta helix domain-containing protein</fullName>
    </recommendedName>
</protein>
<dbReference type="InterPro" id="IPR039448">
    <property type="entry name" value="Beta_helix"/>
</dbReference>
<dbReference type="EMBL" id="CP001339">
    <property type="protein sequence ID" value="ACL73429.1"/>
    <property type="molecule type" value="Genomic_DNA"/>
</dbReference>
<evidence type="ECO:0000313" key="2">
    <source>
        <dbReference type="EMBL" id="ACL73429.1"/>
    </source>
</evidence>
<dbReference type="Gene3D" id="2.160.20.10">
    <property type="entry name" value="Single-stranded right-handed beta-helix, Pectin lyase-like"/>
    <property type="match status" value="1"/>
</dbReference>